<feature type="compositionally biased region" description="Basic residues" evidence="6">
    <location>
        <begin position="328"/>
        <end position="338"/>
    </location>
</feature>
<evidence type="ECO:0000313" key="9">
    <source>
        <dbReference type="EMBL" id="KAE9408278.1"/>
    </source>
</evidence>
<protein>
    <recommendedName>
        <fullName evidence="11">Chromatin remodeling factor mit1</fullName>
    </recommendedName>
</protein>
<dbReference type="PANTHER" id="PTHR45623:SF17">
    <property type="entry name" value="CHROMODOMAIN-HELICASE-DNA-BINDING PROTEIN 3-RELATED"/>
    <property type="match status" value="1"/>
</dbReference>
<dbReference type="PROSITE" id="PS51192">
    <property type="entry name" value="HELICASE_ATP_BIND_1"/>
    <property type="match status" value="1"/>
</dbReference>
<gene>
    <name evidence="9" type="ORF">BT96DRAFT_914203</name>
</gene>
<name>A0A6A4IG86_9AGAR</name>
<feature type="region of interest" description="Disordered" evidence="6">
    <location>
        <begin position="146"/>
        <end position="283"/>
    </location>
</feature>
<dbReference type="Gene3D" id="3.40.50.300">
    <property type="entry name" value="P-loop containing nucleotide triphosphate hydrolases"/>
    <property type="match status" value="1"/>
</dbReference>
<feature type="compositionally biased region" description="Acidic residues" evidence="6">
    <location>
        <begin position="158"/>
        <end position="173"/>
    </location>
</feature>
<dbReference type="SUPFAM" id="SSF54160">
    <property type="entry name" value="Chromo domain-like"/>
    <property type="match status" value="1"/>
</dbReference>
<comment type="subcellular location">
    <subcellularLocation>
        <location evidence="1">Nucleus</location>
    </subcellularLocation>
</comment>
<evidence type="ECO:0000256" key="6">
    <source>
        <dbReference type="SAM" id="MobiDB-lite"/>
    </source>
</evidence>
<feature type="compositionally biased region" description="Polar residues" evidence="6">
    <location>
        <begin position="1551"/>
        <end position="1561"/>
    </location>
</feature>
<accession>A0A6A4IG86</accession>
<organism evidence="9 10">
    <name type="scientific">Gymnopus androsaceus JB14</name>
    <dbReference type="NCBI Taxonomy" id="1447944"/>
    <lineage>
        <taxon>Eukaryota</taxon>
        <taxon>Fungi</taxon>
        <taxon>Dikarya</taxon>
        <taxon>Basidiomycota</taxon>
        <taxon>Agaricomycotina</taxon>
        <taxon>Agaricomycetes</taxon>
        <taxon>Agaricomycetidae</taxon>
        <taxon>Agaricales</taxon>
        <taxon>Marasmiineae</taxon>
        <taxon>Omphalotaceae</taxon>
        <taxon>Gymnopus</taxon>
    </lineage>
</organism>
<dbReference type="GO" id="GO:0140658">
    <property type="term" value="F:ATP-dependent chromatin remodeler activity"/>
    <property type="evidence" value="ECO:0007669"/>
    <property type="project" value="TreeGrafter"/>
</dbReference>
<dbReference type="InterPro" id="IPR001650">
    <property type="entry name" value="Helicase_C-like"/>
</dbReference>
<keyword evidence="3" id="KW-0378">Hydrolase</keyword>
<feature type="compositionally biased region" description="Basic residues" evidence="6">
    <location>
        <begin position="662"/>
        <end position="675"/>
    </location>
</feature>
<dbReference type="InterPro" id="IPR014001">
    <property type="entry name" value="Helicase_ATP-bd"/>
</dbReference>
<dbReference type="Pfam" id="PF00271">
    <property type="entry name" value="Helicase_C"/>
    <property type="match status" value="1"/>
</dbReference>
<evidence type="ECO:0000256" key="4">
    <source>
        <dbReference type="ARBA" id="ARBA00022840"/>
    </source>
</evidence>
<reference evidence="9" key="1">
    <citation type="journal article" date="2019" name="Environ. Microbiol.">
        <title>Fungal ecological strategies reflected in gene transcription - a case study of two litter decomposers.</title>
        <authorList>
            <person name="Barbi F."/>
            <person name="Kohler A."/>
            <person name="Barry K."/>
            <person name="Baskaran P."/>
            <person name="Daum C."/>
            <person name="Fauchery L."/>
            <person name="Ihrmark K."/>
            <person name="Kuo A."/>
            <person name="LaButti K."/>
            <person name="Lipzen A."/>
            <person name="Morin E."/>
            <person name="Grigoriev I.V."/>
            <person name="Henrissat B."/>
            <person name="Lindahl B."/>
            <person name="Martin F."/>
        </authorList>
    </citation>
    <scope>NUCLEOTIDE SEQUENCE</scope>
    <source>
        <strain evidence="9">JB14</strain>
    </source>
</reference>
<evidence type="ECO:0008006" key="11">
    <source>
        <dbReference type="Google" id="ProtNLM"/>
    </source>
</evidence>
<dbReference type="InterPro" id="IPR000330">
    <property type="entry name" value="SNF2_N"/>
</dbReference>
<dbReference type="InterPro" id="IPR027417">
    <property type="entry name" value="P-loop_NTPase"/>
</dbReference>
<feature type="compositionally biased region" description="Basic residues" evidence="6">
    <location>
        <begin position="220"/>
        <end position="232"/>
    </location>
</feature>
<dbReference type="InterPro" id="IPR016197">
    <property type="entry name" value="Chromo-like_dom_sf"/>
</dbReference>
<keyword evidence="4" id="KW-0067">ATP-binding</keyword>
<feature type="domain" description="Helicase C-terminal" evidence="8">
    <location>
        <begin position="1108"/>
        <end position="1259"/>
    </location>
</feature>
<feature type="region of interest" description="Disordered" evidence="6">
    <location>
        <begin position="1346"/>
        <end position="1368"/>
    </location>
</feature>
<dbReference type="GO" id="GO:0042393">
    <property type="term" value="F:histone binding"/>
    <property type="evidence" value="ECO:0007669"/>
    <property type="project" value="TreeGrafter"/>
</dbReference>
<keyword evidence="5" id="KW-0539">Nucleus</keyword>
<evidence type="ECO:0000256" key="2">
    <source>
        <dbReference type="ARBA" id="ARBA00022741"/>
    </source>
</evidence>
<dbReference type="GO" id="GO:0003682">
    <property type="term" value="F:chromatin binding"/>
    <property type="evidence" value="ECO:0007669"/>
    <property type="project" value="TreeGrafter"/>
</dbReference>
<dbReference type="SMART" id="SM00487">
    <property type="entry name" value="DEXDc"/>
    <property type="match status" value="1"/>
</dbReference>
<sequence length="1681" mass="189344">MAESEPEMVSVSPPENRFEIASSSDEKSTKNTKPRLLPYVSLPRLPETNKALYESLVPPLDKSIKVDEVVGEAVDDLMGPLYYGRFEKGINSRPQEFVQTYPDLIAAYDAKKEDGNLEPFDPSSAQVHPKWRIQFRLTINKRRASISASSAHGSQYSDESEVPESEEDPYSGEESERPATRRSLRHKTQSSTLPFSPRKTRSRTVYPVSDSEDDESNGPRTRRRSQRLKPTKIRLDDEDFSQSALSESDEYSVSTRGKASKGRENGKSKGRGGKKAYTGTKPEYGCFRSVDEFDEDPDPNTRELREHWLRCGKCHENPAHMLLQKETKRAKKGKRRKRNSDEEEEEDDEVERIKSKGGWVRCLKCPVSVHWSCLSRVDQEEILKAARERDRVEWLKEHEGEELSVEKDGPRKRPGLDINEMTDFICSYCTKGGVCMGCLEMVPGQSAQLNELSTSIEHAKDAEGDVQMEAASSGVPNTTAEVVQLLFRCFACKRLAHYQHIQDDIEDDLTTLASRYQSNWFCGDCSSYQSTQSNVLTLNIKEPLPREYLVKWQERGYRRTEWVPHMWLVSTNFSKLKNFTMNGTKVELLGGVPDDNLRREEEPSSIFDIPDDSSAKPSKPDVDSGSSLSALVDAEDRIPISWKTVDRVLDVQLRLNPSRAQPKSKQKRKGGRQKRLMVQSEDDESDESDSEDLTEAVRAAFDEGEEPVGFVESVDDFEVRTGEDFDPHKHIGLVIWAFFKWSDLGYEESTWDAPPRPMDATYPAFQEALIRFSVARKVQIPKYSAKEIAVIENRPKDKSVDGFNWLCKNWWNKQTCILADEMGLGKTVQITSFIGHIVQQFDNTGPALVVVPNSTITNWIREFERWAPKLRVVPFYGESKARDVVKKFELRHSEVASGTTGSKFHVLVTTYESLINPKDFGSVFKIHTVKSDSSLLFRKLNELTTGQRIIMTGTPLNNNMRELFNLMNFLDPANWNDLPALEREYADLDEDLVKQLHNLLRPYFLRRIKSEVLDLPPKNEVIVPLSMSSLQKEVYRSILSHNVELLQGLLQPTGPNPTTRKANINNMLMQLRKCLQHPYLYDEDIEPRHLSTEETHEKLISASAKLRLLRDLLPKLKARGHRVLIFSQFVIALNIIEDFLTGEGHKFLRLDGNTKGTDRQKGMDEFNRPNSDIFIYLLTTRAGSVGINLFTADTVIIFDPDFNPHQDLQAIARAHRFGQKKTCLVFKLVVKDSAEERIMQIGKKKLVLDHLIVQKMDDDDSAGENVQSILTYGAQRLDIVYSELDIDNLIAKTEKEGDEETAPKEGAAFSFAKIWTADKDELEEVADDDQFEVDSWAQTLQKINEERAKKQAQEEEESGRGSRRNVRRKAAAAINYAIDFDTPKKSRNRNSDGESVYGGSEHISDASGSSESEVDAVEVEDLAPEKNKKGKSKATLSSPFPATNVPPGLCGLCGQRHGPGNCPMTESSENLVEYREMLIMHTEDESYEHRCAAVNSIDEVLRRRGHERMIYGQPLYPVRAPRQAVPKTQTPAVTKKQGPTVAKFVHVSPAVSNNAGSSRQTAPAGPSRQVAPDAGPSGTSALVGLSTVHRNGVNPTGAGKRPSSPSSSEPSSKKPKQQIIPEETCAVCDGPLHKLKDCGVLNGPLDGLLRAANRLSTIPQMGQVAETLHRHHARRSQLERT</sequence>
<keyword evidence="10" id="KW-1185">Reference proteome</keyword>
<feature type="region of interest" description="Disordered" evidence="6">
    <location>
        <begin position="604"/>
        <end position="627"/>
    </location>
</feature>
<feature type="region of interest" description="Disordered" evidence="6">
    <location>
        <begin position="1381"/>
        <end position="1441"/>
    </location>
</feature>
<feature type="region of interest" description="Disordered" evidence="6">
    <location>
        <begin position="320"/>
        <end position="349"/>
    </location>
</feature>
<feature type="compositionally biased region" description="Polar residues" evidence="6">
    <location>
        <begin position="146"/>
        <end position="155"/>
    </location>
</feature>
<dbReference type="CDD" id="cd18793">
    <property type="entry name" value="SF2_C_SNF"/>
    <property type="match status" value="1"/>
</dbReference>
<feature type="region of interest" description="Disordered" evidence="6">
    <location>
        <begin position="656"/>
        <end position="693"/>
    </location>
</feature>
<dbReference type="EMBL" id="ML769392">
    <property type="protein sequence ID" value="KAE9408278.1"/>
    <property type="molecule type" value="Genomic_DNA"/>
</dbReference>
<feature type="compositionally biased region" description="Polar residues" evidence="6">
    <location>
        <begin position="241"/>
        <end position="257"/>
    </location>
</feature>
<dbReference type="GO" id="GO:0000785">
    <property type="term" value="C:chromatin"/>
    <property type="evidence" value="ECO:0007669"/>
    <property type="project" value="TreeGrafter"/>
</dbReference>
<keyword evidence="2" id="KW-0547">Nucleotide-binding</keyword>
<dbReference type="Gene3D" id="3.40.50.10810">
    <property type="entry name" value="Tandem AAA-ATPase domain"/>
    <property type="match status" value="1"/>
</dbReference>
<proteinExistence type="predicted"/>
<feature type="compositionally biased region" description="Basic and acidic residues" evidence="6">
    <location>
        <begin position="1381"/>
        <end position="1392"/>
    </location>
</feature>
<dbReference type="GO" id="GO:0016887">
    <property type="term" value="F:ATP hydrolysis activity"/>
    <property type="evidence" value="ECO:0007669"/>
    <property type="project" value="TreeGrafter"/>
</dbReference>
<dbReference type="PROSITE" id="PS51194">
    <property type="entry name" value="HELICASE_CTER"/>
    <property type="match status" value="1"/>
</dbReference>
<dbReference type="GO" id="GO:0003677">
    <property type="term" value="F:DNA binding"/>
    <property type="evidence" value="ECO:0007669"/>
    <property type="project" value="TreeGrafter"/>
</dbReference>
<evidence type="ECO:0000313" key="10">
    <source>
        <dbReference type="Proteomes" id="UP000799118"/>
    </source>
</evidence>
<dbReference type="SUPFAM" id="SSF52540">
    <property type="entry name" value="P-loop containing nucleoside triphosphate hydrolases"/>
    <property type="match status" value="2"/>
</dbReference>
<feature type="compositionally biased region" description="Acidic residues" evidence="6">
    <location>
        <begin position="1412"/>
        <end position="1422"/>
    </location>
</feature>
<dbReference type="PANTHER" id="PTHR45623">
    <property type="entry name" value="CHROMODOMAIN-HELICASE-DNA-BINDING PROTEIN 3-RELATED-RELATED"/>
    <property type="match status" value="1"/>
</dbReference>
<dbReference type="GO" id="GO:0005524">
    <property type="term" value="F:ATP binding"/>
    <property type="evidence" value="ECO:0007669"/>
    <property type="project" value="UniProtKB-KW"/>
</dbReference>
<evidence type="ECO:0000259" key="7">
    <source>
        <dbReference type="PROSITE" id="PS51192"/>
    </source>
</evidence>
<evidence type="ECO:0000256" key="1">
    <source>
        <dbReference type="ARBA" id="ARBA00004123"/>
    </source>
</evidence>
<feature type="compositionally biased region" description="Low complexity" evidence="6">
    <location>
        <begin position="1600"/>
        <end position="1610"/>
    </location>
</feature>
<evidence type="ECO:0000256" key="3">
    <source>
        <dbReference type="ARBA" id="ARBA00022801"/>
    </source>
</evidence>
<dbReference type="InterPro" id="IPR049730">
    <property type="entry name" value="SNF2/RAD54-like_C"/>
</dbReference>
<dbReference type="Proteomes" id="UP000799118">
    <property type="component" value="Unassembled WGS sequence"/>
</dbReference>
<dbReference type="GO" id="GO:0005634">
    <property type="term" value="C:nucleus"/>
    <property type="evidence" value="ECO:0007669"/>
    <property type="project" value="UniProtKB-SubCell"/>
</dbReference>
<dbReference type="SMART" id="SM00490">
    <property type="entry name" value="HELICc"/>
    <property type="match status" value="1"/>
</dbReference>
<dbReference type="OrthoDB" id="5857104at2759"/>
<dbReference type="InterPro" id="IPR038718">
    <property type="entry name" value="SNF2-like_sf"/>
</dbReference>
<feature type="region of interest" description="Disordered" evidence="6">
    <location>
        <begin position="1"/>
        <end position="35"/>
    </location>
</feature>
<evidence type="ECO:0000256" key="5">
    <source>
        <dbReference type="ARBA" id="ARBA00023242"/>
    </source>
</evidence>
<feature type="compositionally biased region" description="Acidic residues" evidence="6">
    <location>
        <begin position="680"/>
        <end position="693"/>
    </location>
</feature>
<dbReference type="Pfam" id="PF00176">
    <property type="entry name" value="SNF2-rel_dom"/>
    <property type="match status" value="1"/>
</dbReference>
<evidence type="ECO:0000259" key="8">
    <source>
        <dbReference type="PROSITE" id="PS51194"/>
    </source>
</evidence>
<feature type="domain" description="Helicase ATP-binding" evidence="7">
    <location>
        <begin position="807"/>
        <end position="973"/>
    </location>
</feature>
<feature type="region of interest" description="Disordered" evidence="6">
    <location>
        <begin position="1551"/>
        <end position="1619"/>
    </location>
</feature>